<dbReference type="GO" id="GO:0005737">
    <property type="term" value="C:cytoplasm"/>
    <property type="evidence" value="ECO:0007669"/>
    <property type="project" value="TreeGrafter"/>
</dbReference>
<feature type="domain" description="Calcineurin-like phosphoesterase" evidence="1">
    <location>
        <begin position="11"/>
        <end position="167"/>
    </location>
</feature>
<organism evidence="2 3">
    <name type="scientific">Mycolicibacterium elephantis</name>
    <dbReference type="NCBI Taxonomy" id="81858"/>
    <lineage>
        <taxon>Bacteria</taxon>
        <taxon>Bacillati</taxon>
        <taxon>Actinomycetota</taxon>
        <taxon>Actinomycetes</taxon>
        <taxon>Mycobacteriales</taxon>
        <taxon>Mycobacteriaceae</taxon>
        <taxon>Mycolicibacterium</taxon>
    </lineage>
</organism>
<dbReference type="SUPFAM" id="SSF56300">
    <property type="entry name" value="Metallo-dependent phosphatases"/>
    <property type="match status" value="1"/>
</dbReference>
<dbReference type="InterPro" id="IPR004843">
    <property type="entry name" value="Calcineurin-like_PHP"/>
</dbReference>
<accession>A0A1X0D964</accession>
<evidence type="ECO:0000313" key="2">
    <source>
        <dbReference type="EMBL" id="ORA68911.1"/>
    </source>
</evidence>
<dbReference type="InterPro" id="IPR029052">
    <property type="entry name" value="Metallo-depent_PP-like"/>
</dbReference>
<dbReference type="OrthoDB" id="9807890at2"/>
<dbReference type="RefSeq" id="WP_083042445.1">
    <property type="nucleotide sequence ID" value="NZ_MVHP01000002.1"/>
</dbReference>
<reference evidence="2 3" key="1">
    <citation type="submission" date="2017-02" db="EMBL/GenBank/DDBJ databases">
        <title>The new phylogeny of genus Mycobacterium.</title>
        <authorList>
            <person name="Tortoli E."/>
            <person name="Trovato A."/>
            <person name="Cirillo D.M."/>
        </authorList>
    </citation>
    <scope>NUCLEOTIDE SEQUENCE [LARGE SCALE GENOMIC DNA]</scope>
    <source>
        <strain evidence="2 3">FI-09383</strain>
    </source>
</reference>
<dbReference type="STRING" id="81858.BST23_03125"/>
<dbReference type="Pfam" id="PF00149">
    <property type="entry name" value="Metallophos"/>
    <property type="match status" value="1"/>
</dbReference>
<dbReference type="PANTHER" id="PTHR42850:SF7">
    <property type="entry name" value="BIS(5'-NUCLEOSYL)-TETRAPHOSPHATASE PRPE [ASYMMETRICAL]"/>
    <property type="match status" value="1"/>
</dbReference>
<name>A0A1X0D964_9MYCO</name>
<protein>
    <submittedName>
        <fullName evidence="2">Metallophosphatase</fullName>
    </submittedName>
</protein>
<evidence type="ECO:0000313" key="3">
    <source>
        <dbReference type="Proteomes" id="UP000192772"/>
    </source>
</evidence>
<evidence type="ECO:0000259" key="1">
    <source>
        <dbReference type="Pfam" id="PF00149"/>
    </source>
</evidence>
<dbReference type="Gene3D" id="3.60.21.10">
    <property type="match status" value="1"/>
</dbReference>
<comment type="caution">
    <text evidence="2">The sequence shown here is derived from an EMBL/GenBank/DDBJ whole genome shotgun (WGS) entry which is preliminary data.</text>
</comment>
<sequence length="334" mass="37949">MSDSAPEGYDIIGDIHGCATKLEELLAALGYQSDGGAGYRHPRRQAIFVGDLMDRGDEQLRVLRLVKSMVDAGSAQIVMGNHEFNAVAYDTEWPHGSGKFLRAHDDPENPWSEKNTKQHRAFLDQVKGDDRRYYLEWFKTMPLWLDLGGLRVVHACWHEDSIALVEQQCGSNTPFTELEHLVSATSEEDALYRAVETLLKGPEISLVEHGQPEYHDKDGIPRDNARVRWWINDARTLRDIAEMGGNFTTACGEPYPHLPQLELATDVQSFIYTGQVPVIYGHYWRQGRPEYRHDWTDYTACVDFSAVKGGTLAAYRWSGEEQIRPEHYVPWGGL</sequence>
<dbReference type="PANTHER" id="PTHR42850">
    <property type="entry name" value="METALLOPHOSPHOESTERASE"/>
    <property type="match status" value="1"/>
</dbReference>
<dbReference type="InterPro" id="IPR050126">
    <property type="entry name" value="Ap4A_hydrolase"/>
</dbReference>
<dbReference type="EMBL" id="MVHP01000002">
    <property type="protein sequence ID" value="ORA68911.1"/>
    <property type="molecule type" value="Genomic_DNA"/>
</dbReference>
<dbReference type="GO" id="GO:0016791">
    <property type="term" value="F:phosphatase activity"/>
    <property type="evidence" value="ECO:0007669"/>
    <property type="project" value="TreeGrafter"/>
</dbReference>
<dbReference type="Proteomes" id="UP000192772">
    <property type="component" value="Unassembled WGS sequence"/>
</dbReference>
<proteinExistence type="predicted"/>
<dbReference type="AlphaFoldDB" id="A0A1X0D964"/>
<gene>
    <name evidence="2" type="ORF">BST23_03125</name>
</gene>